<dbReference type="GO" id="GO:0005634">
    <property type="term" value="C:nucleus"/>
    <property type="evidence" value="ECO:0007669"/>
    <property type="project" value="TreeGrafter"/>
</dbReference>
<evidence type="ECO:0000256" key="2">
    <source>
        <dbReference type="ARBA" id="ARBA00022771"/>
    </source>
</evidence>
<keyword evidence="3" id="KW-0862">Zinc</keyword>
<feature type="compositionally biased region" description="Polar residues" evidence="5">
    <location>
        <begin position="20"/>
        <end position="31"/>
    </location>
</feature>
<evidence type="ECO:0000256" key="5">
    <source>
        <dbReference type="SAM" id="MobiDB-lite"/>
    </source>
</evidence>
<dbReference type="AlphaFoldDB" id="A0A3M7FI11"/>
<dbReference type="Pfam" id="PF14599">
    <property type="entry name" value="zinc_ribbon_6"/>
    <property type="match status" value="1"/>
</dbReference>
<feature type="compositionally biased region" description="Polar residues" evidence="5">
    <location>
        <begin position="83"/>
        <end position="110"/>
    </location>
</feature>
<dbReference type="Gene3D" id="2.20.28.10">
    <property type="match status" value="1"/>
</dbReference>
<dbReference type="InterPro" id="IPR037274">
    <property type="entry name" value="Znf_CHY_sf"/>
</dbReference>
<feature type="region of interest" description="Disordered" evidence="5">
    <location>
        <begin position="574"/>
        <end position="613"/>
    </location>
</feature>
<name>A0A3M7FI11_HORWE</name>
<protein>
    <recommendedName>
        <fullName evidence="6">CHY-type domain-containing protein</fullName>
    </recommendedName>
</protein>
<evidence type="ECO:0000313" key="8">
    <source>
        <dbReference type="Proteomes" id="UP000268823"/>
    </source>
</evidence>
<dbReference type="GO" id="GO:0061630">
    <property type="term" value="F:ubiquitin protein ligase activity"/>
    <property type="evidence" value="ECO:0007669"/>
    <property type="project" value="TreeGrafter"/>
</dbReference>
<keyword evidence="1" id="KW-0479">Metal-binding</keyword>
<reference evidence="7 8" key="1">
    <citation type="journal article" date="2018" name="BMC Genomics">
        <title>Genomic evidence for intraspecific hybridization in a clonal and extremely halotolerant yeast.</title>
        <authorList>
            <person name="Gostincar C."/>
            <person name="Stajich J.E."/>
            <person name="Zupancic J."/>
            <person name="Zalar P."/>
            <person name="Gunde-Cimerman N."/>
        </authorList>
    </citation>
    <scope>NUCLEOTIDE SEQUENCE [LARGE SCALE GENOMIC DNA]</scope>
    <source>
        <strain evidence="7 8">EXF-2788</strain>
    </source>
</reference>
<dbReference type="SUPFAM" id="SSF161219">
    <property type="entry name" value="CHY zinc finger-like"/>
    <property type="match status" value="1"/>
</dbReference>
<dbReference type="PANTHER" id="PTHR21319">
    <property type="entry name" value="RING FINGER AND CHY ZINC FINGER DOMAIN-CONTAINING PROTEIN 1"/>
    <property type="match status" value="1"/>
</dbReference>
<feature type="region of interest" description="Disordered" evidence="5">
    <location>
        <begin position="454"/>
        <end position="501"/>
    </location>
</feature>
<dbReference type="PANTHER" id="PTHR21319:SF0">
    <property type="entry name" value="AND RING FINGER DOMAIN PROTEIN, PUTATIVE (AFU_ORTHOLOGUE AFUA_1G08900)-RELATED"/>
    <property type="match status" value="1"/>
</dbReference>
<dbReference type="GO" id="GO:0008270">
    <property type="term" value="F:zinc ion binding"/>
    <property type="evidence" value="ECO:0007669"/>
    <property type="project" value="UniProtKB-KW"/>
</dbReference>
<sequence length="613" mass="68799">MPPSTQRPRQRQQQQRDHGTSFSDLSYTTESPVEERDGEDAFHELADRSHRPPSPSGFRRRAPGPGSYSSHRPWISIPDDRISSNPARETADSLSSGSTRSFEGSAQSAADSPAGWTGAYTGRVPDSAGMAASRGEEMHNGANGDDKVDRALPDDDGMRTLREKLHEIRSLAISTEDKARKMHYLMTQDYLAHRAHYTNAPAHEAESLPHSPDLAPPKDPANPYNIRPGDLEPTCSPLPVYPNDINGDDEGRPEDDPSPLLGCAHYKRNVKVQCFDCKRWFSCRHCHDQATDLPFPHQLNRKKTRNMLCMLFCSKSAVNMELQWRKLDDEIRAQPMPEDDSELEGLMPHIEDAAQNEQDHTNDQTAPRRPREVYAGCNDCGRRSWTPFHWLGLKCQVCDSYNTNQMPPTAVQETEAERLIRQQQHHHRQHDFTGDSVLRAAGIGPDRALSVNSTLEVPHSPAQGPIEISPDPERRASGAQSPRGRYFVQEDSQRRPSFSVPRFSAPSIPTLANLPEVPRLPRMPNLPNLPNLPHVRNMPNLELPRFSPAEMLDAVSRSLSPMRYYLQGLDMNEEEGESGGFQRQQRRSGNVMRNFSPTSIRSDPTADASDAIM</sequence>
<evidence type="ECO:0000313" key="7">
    <source>
        <dbReference type="EMBL" id="RMY88297.1"/>
    </source>
</evidence>
<dbReference type="Proteomes" id="UP000268823">
    <property type="component" value="Unassembled WGS sequence"/>
</dbReference>
<evidence type="ECO:0000256" key="4">
    <source>
        <dbReference type="PROSITE-ProRule" id="PRU00601"/>
    </source>
</evidence>
<evidence type="ECO:0000256" key="3">
    <source>
        <dbReference type="ARBA" id="ARBA00022833"/>
    </source>
</evidence>
<keyword evidence="2 4" id="KW-0863">Zinc-finger</keyword>
<accession>A0A3M7FI11</accession>
<feature type="region of interest" description="Disordered" evidence="5">
    <location>
        <begin position="1"/>
        <end position="155"/>
    </location>
</feature>
<dbReference type="InterPro" id="IPR008913">
    <property type="entry name" value="Znf_CHY"/>
</dbReference>
<dbReference type="VEuPathDB" id="FungiDB:BTJ68_11224"/>
<dbReference type="Pfam" id="PF05495">
    <property type="entry name" value="zf-CHY"/>
    <property type="match status" value="1"/>
</dbReference>
<dbReference type="OrthoDB" id="411372at2759"/>
<gene>
    <name evidence="7" type="ORF">D0861_04894</name>
</gene>
<evidence type="ECO:0000256" key="1">
    <source>
        <dbReference type="ARBA" id="ARBA00022723"/>
    </source>
</evidence>
<feature type="compositionally biased region" description="Polar residues" evidence="5">
    <location>
        <begin position="581"/>
        <end position="602"/>
    </location>
</feature>
<dbReference type="GO" id="GO:0006511">
    <property type="term" value="P:ubiquitin-dependent protein catabolic process"/>
    <property type="evidence" value="ECO:0007669"/>
    <property type="project" value="TreeGrafter"/>
</dbReference>
<organism evidence="7 8">
    <name type="scientific">Hortaea werneckii</name>
    <name type="common">Black yeast</name>
    <name type="synonym">Cladosporium werneckii</name>
    <dbReference type="NCBI Taxonomy" id="91943"/>
    <lineage>
        <taxon>Eukaryota</taxon>
        <taxon>Fungi</taxon>
        <taxon>Dikarya</taxon>
        <taxon>Ascomycota</taxon>
        <taxon>Pezizomycotina</taxon>
        <taxon>Dothideomycetes</taxon>
        <taxon>Dothideomycetidae</taxon>
        <taxon>Mycosphaerellales</taxon>
        <taxon>Teratosphaeriaceae</taxon>
        <taxon>Hortaea</taxon>
    </lineage>
</organism>
<proteinExistence type="predicted"/>
<feature type="compositionally biased region" description="Basic and acidic residues" evidence="5">
    <location>
        <begin position="33"/>
        <end position="50"/>
    </location>
</feature>
<dbReference type="GO" id="GO:0016567">
    <property type="term" value="P:protein ubiquitination"/>
    <property type="evidence" value="ECO:0007669"/>
    <property type="project" value="TreeGrafter"/>
</dbReference>
<comment type="caution">
    <text evidence="7">The sequence shown here is derived from an EMBL/GenBank/DDBJ whole genome shotgun (WGS) entry which is preliminary data.</text>
</comment>
<feature type="domain" description="CHY-type" evidence="6">
    <location>
        <begin position="256"/>
        <end position="331"/>
    </location>
</feature>
<dbReference type="InterPro" id="IPR039512">
    <property type="entry name" value="RCHY1_zinc-ribbon"/>
</dbReference>
<evidence type="ECO:0000259" key="6">
    <source>
        <dbReference type="PROSITE" id="PS51266"/>
    </source>
</evidence>
<dbReference type="EMBL" id="QWIR01000081">
    <property type="protein sequence ID" value="RMY88297.1"/>
    <property type="molecule type" value="Genomic_DNA"/>
</dbReference>
<dbReference type="PROSITE" id="PS51266">
    <property type="entry name" value="ZF_CHY"/>
    <property type="match status" value="1"/>
</dbReference>
<feature type="compositionally biased region" description="Basic and acidic residues" evidence="5">
    <location>
        <begin position="134"/>
        <end position="155"/>
    </location>
</feature>